<dbReference type="Pfam" id="PF04542">
    <property type="entry name" value="Sigma70_r2"/>
    <property type="match status" value="1"/>
</dbReference>
<dbReference type="GO" id="GO:0006352">
    <property type="term" value="P:DNA-templated transcription initiation"/>
    <property type="evidence" value="ECO:0007669"/>
    <property type="project" value="InterPro"/>
</dbReference>
<dbReference type="Pfam" id="PF08281">
    <property type="entry name" value="Sigma70_r4_2"/>
    <property type="match status" value="1"/>
</dbReference>
<dbReference type="PANTHER" id="PTHR43133">
    <property type="entry name" value="RNA POLYMERASE ECF-TYPE SIGMA FACTO"/>
    <property type="match status" value="1"/>
</dbReference>
<reference evidence="7" key="2">
    <citation type="submission" date="2021-04" db="EMBL/GenBank/DDBJ databases">
        <authorList>
            <person name="Gilroy R."/>
        </authorList>
    </citation>
    <scope>NUCLEOTIDE SEQUENCE</scope>
    <source>
        <strain evidence="7">8470</strain>
    </source>
</reference>
<gene>
    <name evidence="7" type="ORF">H9928_08245</name>
</gene>
<dbReference type="Proteomes" id="UP000784286">
    <property type="component" value="Unassembled WGS sequence"/>
</dbReference>
<dbReference type="SUPFAM" id="SSF88946">
    <property type="entry name" value="Sigma2 domain of RNA polymerase sigma factors"/>
    <property type="match status" value="1"/>
</dbReference>
<evidence type="ECO:0000256" key="3">
    <source>
        <dbReference type="ARBA" id="ARBA00023082"/>
    </source>
</evidence>
<dbReference type="InterPro" id="IPR013324">
    <property type="entry name" value="RNA_pol_sigma_r3/r4-like"/>
</dbReference>
<feature type="domain" description="RNA polymerase sigma factor 70 region 4 type 2" evidence="6">
    <location>
        <begin position="117"/>
        <end position="167"/>
    </location>
</feature>
<sequence>MTEEELAFKCKQADNQARKELYEQYGGSLLAICLRYIGDRETACDVLHDGFLRIYQSIGQFKYQGQGSLKAWLSRVMVNEALGYLRKHVQMAKQEVLVEEVPDMVDENDGVSDIPRKALMRMISELPDGYRTVFNLYVFEEKSHKEIANILGITEHTSSSQFYRAKMLMARKIKEYRKEHNS</sequence>
<dbReference type="InterPro" id="IPR036388">
    <property type="entry name" value="WH-like_DNA-bd_sf"/>
</dbReference>
<evidence type="ECO:0000256" key="2">
    <source>
        <dbReference type="ARBA" id="ARBA00023015"/>
    </source>
</evidence>
<dbReference type="InterPro" id="IPR013325">
    <property type="entry name" value="RNA_pol_sigma_r2"/>
</dbReference>
<accession>A0A948X1J3</accession>
<dbReference type="PANTHER" id="PTHR43133:SF46">
    <property type="entry name" value="RNA POLYMERASE SIGMA-70 FACTOR ECF SUBFAMILY"/>
    <property type="match status" value="1"/>
</dbReference>
<dbReference type="InterPro" id="IPR039425">
    <property type="entry name" value="RNA_pol_sigma-70-like"/>
</dbReference>
<proteinExistence type="inferred from homology"/>
<dbReference type="Gene3D" id="1.10.1740.10">
    <property type="match status" value="1"/>
</dbReference>
<dbReference type="NCBIfam" id="TIGR02937">
    <property type="entry name" value="sigma70-ECF"/>
    <property type="match status" value="1"/>
</dbReference>
<dbReference type="AlphaFoldDB" id="A0A948X1J3"/>
<dbReference type="GO" id="GO:0003677">
    <property type="term" value="F:DNA binding"/>
    <property type="evidence" value="ECO:0007669"/>
    <property type="project" value="InterPro"/>
</dbReference>
<dbReference type="EMBL" id="JAHLFJ010000078">
    <property type="protein sequence ID" value="MBU3856527.1"/>
    <property type="molecule type" value="Genomic_DNA"/>
</dbReference>
<evidence type="ECO:0000313" key="8">
    <source>
        <dbReference type="Proteomes" id="UP000784286"/>
    </source>
</evidence>
<dbReference type="InterPro" id="IPR007627">
    <property type="entry name" value="RNA_pol_sigma70_r2"/>
</dbReference>
<keyword evidence="2" id="KW-0805">Transcription regulation</keyword>
<comment type="caution">
    <text evidence="7">The sequence shown here is derived from an EMBL/GenBank/DDBJ whole genome shotgun (WGS) entry which is preliminary data.</text>
</comment>
<dbReference type="SUPFAM" id="SSF88659">
    <property type="entry name" value="Sigma3 and sigma4 domains of RNA polymerase sigma factors"/>
    <property type="match status" value="1"/>
</dbReference>
<name>A0A948X1J3_9BACT</name>
<reference evidence="7" key="1">
    <citation type="journal article" date="2021" name="PeerJ">
        <title>Extensive microbial diversity within the chicken gut microbiome revealed by metagenomics and culture.</title>
        <authorList>
            <person name="Gilroy R."/>
            <person name="Ravi A."/>
            <person name="Getino M."/>
            <person name="Pursley I."/>
            <person name="Horton D.L."/>
            <person name="Alikhan N.F."/>
            <person name="Baker D."/>
            <person name="Gharbi K."/>
            <person name="Hall N."/>
            <person name="Watson M."/>
            <person name="Adriaenssens E.M."/>
            <person name="Foster-Nyarko E."/>
            <person name="Jarju S."/>
            <person name="Secka A."/>
            <person name="Antonio M."/>
            <person name="Oren A."/>
            <person name="Chaudhuri R.R."/>
            <person name="La Ragione R."/>
            <person name="Hildebrand F."/>
            <person name="Pallen M.J."/>
        </authorList>
    </citation>
    <scope>NUCLEOTIDE SEQUENCE</scope>
    <source>
        <strain evidence="7">8470</strain>
    </source>
</reference>
<organism evidence="7 8">
    <name type="scientific">Candidatus Phocaeicola excrementipullorum</name>
    <dbReference type="NCBI Taxonomy" id="2838731"/>
    <lineage>
        <taxon>Bacteria</taxon>
        <taxon>Pseudomonadati</taxon>
        <taxon>Bacteroidota</taxon>
        <taxon>Bacteroidia</taxon>
        <taxon>Bacteroidales</taxon>
        <taxon>Bacteroidaceae</taxon>
        <taxon>Phocaeicola</taxon>
    </lineage>
</organism>
<comment type="similarity">
    <text evidence="1">Belongs to the sigma-70 factor family. ECF subfamily.</text>
</comment>
<evidence type="ECO:0000256" key="1">
    <source>
        <dbReference type="ARBA" id="ARBA00010641"/>
    </source>
</evidence>
<evidence type="ECO:0000256" key="4">
    <source>
        <dbReference type="ARBA" id="ARBA00023163"/>
    </source>
</evidence>
<evidence type="ECO:0000259" key="6">
    <source>
        <dbReference type="Pfam" id="PF08281"/>
    </source>
</evidence>
<feature type="domain" description="RNA polymerase sigma-70 region 2" evidence="5">
    <location>
        <begin position="21"/>
        <end position="88"/>
    </location>
</feature>
<dbReference type="InterPro" id="IPR013249">
    <property type="entry name" value="RNA_pol_sigma70_r4_t2"/>
</dbReference>
<dbReference type="InterPro" id="IPR014284">
    <property type="entry name" value="RNA_pol_sigma-70_dom"/>
</dbReference>
<dbReference type="CDD" id="cd06171">
    <property type="entry name" value="Sigma70_r4"/>
    <property type="match status" value="1"/>
</dbReference>
<evidence type="ECO:0000313" key="7">
    <source>
        <dbReference type="EMBL" id="MBU3856527.1"/>
    </source>
</evidence>
<protein>
    <submittedName>
        <fullName evidence="7">Sigma-70 family RNA polymerase sigma factor</fullName>
    </submittedName>
</protein>
<evidence type="ECO:0000259" key="5">
    <source>
        <dbReference type="Pfam" id="PF04542"/>
    </source>
</evidence>
<dbReference type="GO" id="GO:0016987">
    <property type="term" value="F:sigma factor activity"/>
    <property type="evidence" value="ECO:0007669"/>
    <property type="project" value="UniProtKB-KW"/>
</dbReference>
<dbReference type="Gene3D" id="1.10.10.10">
    <property type="entry name" value="Winged helix-like DNA-binding domain superfamily/Winged helix DNA-binding domain"/>
    <property type="match status" value="1"/>
</dbReference>
<keyword evidence="4" id="KW-0804">Transcription</keyword>
<keyword evidence="3" id="KW-0731">Sigma factor</keyword>